<feature type="domain" description="NADP-dependent oxidoreductase" evidence="4">
    <location>
        <begin position="31"/>
        <end position="301"/>
    </location>
</feature>
<evidence type="ECO:0000313" key="5">
    <source>
        <dbReference type="EMBL" id="KAJ8614247.1"/>
    </source>
</evidence>
<dbReference type="InterPro" id="IPR036812">
    <property type="entry name" value="NAD(P)_OxRdtase_dom_sf"/>
</dbReference>
<keyword evidence="6" id="KW-1185">Reference proteome</keyword>
<proteinExistence type="inferred from homology"/>
<dbReference type="Pfam" id="PF00248">
    <property type="entry name" value="Aldo_ket_red"/>
    <property type="match status" value="1"/>
</dbReference>
<dbReference type="GO" id="GO:0016616">
    <property type="term" value="F:oxidoreductase activity, acting on the CH-OH group of donors, NAD or NADP as acceptor"/>
    <property type="evidence" value="ECO:0007669"/>
    <property type="project" value="UniProtKB-ARBA"/>
</dbReference>
<dbReference type="InterPro" id="IPR018170">
    <property type="entry name" value="Aldo/ket_reductase_CS"/>
</dbReference>
<dbReference type="PRINTS" id="PR00069">
    <property type="entry name" value="ALDKETRDTASE"/>
</dbReference>
<evidence type="ECO:0000313" key="6">
    <source>
        <dbReference type="Proteomes" id="UP001230188"/>
    </source>
</evidence>
<comment type="similarity">
    <text evidence="1">Belongs to the aldo/keto reductase family.</text>
</comment>
<reference evidence="5" key="1">
    <citation type="submission" date="2023-01" db="EMBL/GenBank/DDBJ databases">
        <title>Metagenome sequencing of chrysophaentin producing Chrysophaeum taylorii.</title>
        <authorList>
            <person name="Davison J."/>
            <person name="Bewley C."/>
        </authorList>
    </citation>
    <scope>NUCLEOTIDE SEQUENCE</scope>
    <source>
        <strain evidence="5">NIES-1699</strain>
    </source>
</reference>
<evidence type="ECO:0000256" key="1">
    <source>
        <dbReference type="ARBA" id="ARBA00007905"/>
    </source>
</evidence>
<keyword evidence="3" id="KW-0560">Oxidoreductase</keyword>
<dbReference type="InterPro" id="IPR020471">
    <property type="entry name" value="AKR"/>
</dbReference>
<dbReference type="Gene3D" id="2.60.120.330">
    <property type="entry name" value="B-lactam Antibiotic, Isopenicillin N Synthase, Chain"/>
    <property type="match status" value="1"/>
</dbReference>
<organism evidence="5 6">
    <name type="scientific">Chrysophaeum taylorii</name>
    <dbReference type="NCBI Taxonomy" id="2483200"/>
    <lineage>
        <taxon>Eukaryota</taxon>
        <taxon>Sar</taxon>
        <taxon>Stramenopiles</taxon>
        <taxon>Ochrophyta</taxon>
        <taxon>Pelagophyceae</taxon>
        <taxon>Pelagomonadales</taxon>
        <taxon>Pelagomonadaceae</taxon>
        <taxon>Chrysophaeum</taxon>
    </lineage>
</organism>
<name>A0AAD7UPB2_9STRA</name>
<evidence type="ECO:0000259" key="4">
    <source>
        <dbReference type="Pfam" id="PF00248"/>
    </source>
</evidence>
<dbReference type="Gene3D" id="3.20.20.100">
    <property type="entry name" value="NADP-dependent oxidoreductase domain"/>
    <property type="match status" value="1"/>
</dbReference>
<dbReference type="SUPFAM" id="SSF51430">
    <property type="entry name" value="NAD(P)-linked oxidoreductase"/>
    <property type="match status" value="1"/>
</dbReference>
<dbReference type="SUPFAM" id="SSF51197">
    <property type="entry name" value="Clavaminate synthase-like"/>
    <property type="match status" value="1"/>
</dbReference>
<dbReference type="EMBL" id="JAQMWT010000009">
    <property type="protein sequence ID" value="KAJ8614247.1"/>
    <property type="molecule type" value="Genomic_DNA"/>
</dbReference>
<dbReference type="PANTHER" id="PTHR43827">
    <property type="entry name" value="2,5-DIKETO-D-GLUCONIC ACID REDUCTASE"/>
    <property type="match status" value="1"/>
</dbReference>
<sequence length="825" mass="90939">MLFVARAAASMALRGASPAAPATKVSGLPAMGFGTYMMQGQEAYQAVRWALETGYRLIDTAAAYGNHAAVGAAIRDSGLERASVFVTSKIAVDAMGYEKTSLALETMSDELGIGYVDLVLLHFPAPAVPSSGLVVWQELGLSVEPDPKLAYAARAGSWAALEDARRRGSVRHVGVSNYGVPHLREMARYANIGAAVNQLEIHPFLPRRDVVDYCSRRGIAVQAYASLVQFGRRDLLDHPTTRGVAAATHRTPAQVLLRWALDRGLGVVPKSASRDRIVENFGALEAPPLGVAHAAALDALAEQREESLSPPTGCGPQCLPGQYLWSPDVVPALPTALDELDRVDAPFVEVGGPHATVELHEDDDDDPRFVDPEEREELWKMGLGATVARRKFGGASAPLYRLPWAFDLELLQRDVDTATAGWNWSASEFGHARPLLDEARLLPEFRDHFINQPAADELLFERTPYLAKIYEWFASRVEVVSFRLLRRKPLTAYGLHNDEDLHVRPDIRRMQIPAYADRDSGLLLVLPHVSLVPLIAARGDNYGASNPLLNQHAWPEGGLDQLDDWWVEKNMTFDEARRDLDAAARDFGALGAAYTLRLGRLHYFDTMRRHTLVNLWHRPRIALVLDFIENDWLRTAMPFLRPNDEPEEDARRRQAVQTARKFRILKRHLGTVRFEHPGAGSTLGATTTTRVALSVVFPTRDHASAFETLCGRRIKKAQGDDCVARLAQTDLGRTTVGDASFELQSLVESLEVQLDPARCLERTKCRLEIRVQDADGDILAPDAVDLYVRDDRDLLLVNDAQARALTSLAFSPTHGAAGAFLGTGT</sequence>
<evidence type="ECO:0000256" key="2">
    <source>
        <dbReference type="ARBA" id="ARBA00022857"/>
    </source>
</evidence>
<dbReference type="InterPro" id="IPR027443">
    <property type="entry name" value="IPNS-like_sf"/>
</dbReference>
<evidence type="ECO:0000256" key="3">
    <source>
        <dbReference type="ARBA" id="ARBA00023002"/>
    </source>
</evidence>
<protein>
    <recommendedName>
        <fullName evidence="4">NADP-dependent oxidoreductase domain-containing protein</fullName>
    </recommendedName>
</protein>
<dbReference type="PROSITE" id="PS00062">
    <property type="entry name" value="ALDOKETO_REDUCTASE_2"/>
    <property type="match status" value="1"/>
</dbReference>
<dbReference type="Proteomes" id="UP001230188">
    <property type="component" value="Unassembled WGS sequence"/>
</dbReference>
<dbReference type="AlphaFoldDB" id="A0AAD7UPB2"/>
<feature type="non-terminal residue" evidence="5">
    <location>
        <position position="825"/>
    </location>
</feature>
<dbReference type="CDD" id="cd19071">
    <property type="entry name" value="AKR_AKR1-5-like"/>
    <property type="match status" value="1"/>
</dbReference>
<keyword evidence="2" id="KW-0521">NADP</keyword>
<dbReference type="InterPro" id="IPR023210">
    <property type="entry name" value="NADP_OxRdtase_dom"/>
</dbReference>
<accession>A0AAD7UPB2</accession>
<comment type="caution">
    <text evidence="5">The sequence shown here is derived from an EMBL/GenBank/DDBJ whole genome shotgun (WGS) entry which is preliminary data.</text>
</comment>
<dbReference type="PANTHER" id="PTHR43827:SF3">
    <property type="entry name" value="NADP-DEPENDENT OXIDOREDUCTASE DOMAIN-CONTAINING PROTEIN"/>
    <property type="match status" value="1"/>
</dbReference>
<dbReference type="PROSITE" id="PS00063">
    <property type="entry name" value="ALDOKETO_REDUCTASE_3"/>
    <property type="match status" value="1"/>
</dbReference>
<gene>
    <name evidence="5" type="ORF">CTAYLR_001088</name>
</gene>